<dbReference type="Proteomes" id="UP001523262">
    <property type="component" value="Unassembled WGS sequence"/>
</dbReference>
<proteinExistence type="predicted"/>
<gene>
    <name evidence="1" type="ORF">NDK43_27630</name>
    <name evidence="2" type="ORF">NDK43_32410</name>
</gene>
<reference evidence="1 3" key="1">
    <citation type="submission" date="2022-06" db="EMBL/GenBank/DDBJ databases">
        <authorList>
            <person name="Jeon C.O."/>
        </authorList>
    </citation>
    <scope>NUCLEOTIDE SEQUENCE [LARGE SCALE GENOMIC DNA]</scope>
    <source>
        <strain evidence="1 3">KCTC 13943</strain>
    </source>
</reference>
<dbReference type="EMBL" id="JAMQCR010000004">
    <property type="protein sequence ID" value="MCM2536130.1"/>
    <property type="molecule type" value="Genomic_DNA"/>
</dbReference>
<dbReference type="InterPro" id="IPR025930">
    <property type="entry name" value="NETI"/>
</dbReference>
<dbReference type="EMBL" id="JAMQCR010000003">
    <property type="protein sequence ID" value="MCM2535423.1"/>
    <property type="molecule type" value="Genomic_DNA"/>
</dbReference>
<evidence type="ECO:0000313" key="2">
    <source>
        <dbReference type="EMBL" id="MCM2536130.1"/>
    </source>
</evidence>
<dbReference type="Pfam" id="PF14044">
    <property type="entry name" value="NETI"/>
    <property type="match status" value="1"/>
</dbReference>
<name>A0ABT0WGR7_9BACI</name>
<sequence length="71" mass="8434">MSKDRKKMTFEVQENETIEECLERIKNQGYSPTRRTEKPIFQEVIKGSETTYEPVGRQIIFEARVIDKSEH</sequence>
<organism evidence="1 3">
    <name type="scientific">Neobacillus pocheonensis</name>
    <dbReference type="NCBI Taxonomy" id="363869"/>
    <lineage>
        <taxon>Bacteria</taxon>
        <taxon>Bacillati</taxon>
        <taxon>Bacillota</taxon>
        <taxon>Bacilli</taxon>
        <taxon>Bacillales</taxon>
        <taxon>Bacillaceae</taxon>
        <taxon>Neobacillus</taxon>
    </lineage>
</organism>
<comment type="caution">
    <text evidence="1">The sequence shown here is derived from an EMBL/GenBank/DDBJ whole genome shotgun (WGS) entry which is preliminary data.</text>
</comment>
<evidence type="ECO:0000313" key="3">
    <source>
        <dbReference type="Proteomes" id="UP001523262"/>
    </source>
</evidence>
<accession>A0ABT0WGR7</accession>
<evidence type="ECO:0000313" key="1">
    <source>
        <dbReference type="EMBL" id="MCM2535423.1"/>
    </source>
</evidence>
<protein>
    <submittedName>
        <fullName evidence="1">NETI motif-containing protein</fullName>
    </submittedName>
</protein>
<keyword evidence="3" id="KW-1185">Reference proteome</keyword>